<evidence type="ECO:0000313" key="2">
    <source>
        <dbReference type="EMBL" id="MFL7904309.1"/>
    </source>
</evidence>
<dbReference type="EMBL" id="JBJLSN010000046">
    <property type="protein sequence ID" value="MFL7904309.1"/>
    <property type="molecule type" value="Genomic_DNA"/>
</dbReference>
<keyword evidence="3" id="KW-1185">Reference proteome</keyword>
<dbReference type="RefSeq" id="WP_407825290.1">
    <property type="nucleotide sequence ID" value="NZ_JBJLSN010000046.1"/>
</dbReference>
<accession>A0ABW8VE49</accession>
<dbReference type="Pfam" id="PF06527">
    <property type="entry name" value="TniQ"/>
    <property type="match status" value="1"/>
</dbReference>
<protein>
    <submittedName>
        <fullName evidence="2">TniQ family protein</fullName>
    </submittedName>
</protein>
<proteinExistence type="predicted"/>
<feature type="domain" description="TniQ" evidence="1">
    <location>
        <begin position="6"/>
        <end position="129"/>
    </location>
</feature>
<gene>
    <name evidence="2" type="ORF">ACJ41P_24480</name>
</gene>
<dbReference type="InterPro" id="IPR009492">
    <property type="entry name" value="TniQ"/>
</dbReference>
<reference evidence="2 3" key="1">
    <citation type="submission" date="2024-11" db="EMBL/GenBank/DDBJ databases">
        <title>Draft genome sequences of two bacteria associated to sugarcane roots in Colombia.</title>
        <authorList>
            <person name="Pardo-Diaz S."/>
            <person name="Masmela-Mendoza J."/>
            <person name="Delgadillo-Duran P."/>
            <person name="Bautista E.J."/>
            <person name="Rojas-Tapias D.F."/>
        </authorList>
    </citation>
    <scope>NUCLEOTIDE SEQUENCE [LARGE SCALE GENOMIC DNA]</scope>
    <source>
        <strain evidence="2 3">Ap18</strain>
    </source>
</reference>
<comment type="caution">
    <text evidence="2">The sequence shown here is derived from an EMBL/GenBank/DDBJ whole genome shotgun (WGS) entry which is preliminary data.</text>
</comment>
<dbReference type="Proteomes" id="UP001628281">
    <property type="component" value="Unassembled WGS sequence"/>
</dbReference>
<evidence type="ECO:0000259" key="1">
    <source>
        <dbReference type="Pfam" id="PF06527"/>
    </source>
</evidence>
<evidence type="ECO:0000313" key="3">
    <source>
        <dbReference type="Proteomes" id="UP001628281"/>
    </source>
</evidence>
<organism evidence="2 3">
    <name type="scientific">Azospirillum argentinense</name>
    <dbReference type="NCBI Taxonomy" id="2970906"/>
    <lineage>
        <taxon>Bacteria</taxon>
        <taxon>Pseudomonadati</taxon>
        <taxon>Pseudomonadota</taxon>
        <taxon>Alphaproteobacteria</taxon>
        <taxon>Rhodospirillales</taxon>
        <taxon>Azospirillaceae</taxon>
        <taxon>Azospirillum</taxon>
    </lineage>
</organism>
<name>A0ABW8VE49_9PROT</name>
<sequence>MRPLRLRLTPEGGESLPGFLIRQAGRARLRSVSELAAMAGLRQPGSTVSDDDLEPLSTLTKVPVERLEAMAYRAVGKGRHHFPGGVVDRDLIALSPRRACPACLADAPFHRMVWDLAPATACIPHACRLMTACPGCGRLLGWDHPSVTTCPCGQPIADTPITPVTRAEVEAVAALHRLVGSTPIPWLHSTFAECDRSELVKMTLLIGMAATGWTGRCRVVSLVAAGPDATAAVTVAGVDGLRRWPESLSEIGQQGIRPPWVWAGATSTAKSLHQMSRAAGLRPKRTPRAI</sequence>